<reference evidence="2" key="1">
    <citation type="submission" date="2024-05" db="EMBL/GenBank/DDBJ databases">
        <title>Herbiconiux sp. A18JL235.</title>
        <authorList>
            <person name="Zhang G."/>
        </authorList>
    </citation>
    <scope>NUCLEOTIDE SEQUENCE</scope>
    <source>
        <strain evidence="2">A18JL235</strain>
        <plasmid evidence="2">unnamed1</plasmid>
    </source>
</reference>
<evidence type="ECO:0000313" key="2">
    <source>
        <dbReference type="EMBL" id="XDI07514.1"/>
    </source>
</evidence>
<geneLocation type="plasmid" evidence="2">
    <name>unnamed1</name>
</geneLocation>
<accession>A0AB39BMC7</accession>
<dbReference type="RefSeq" id="WP_368499879.1">
    <property type="nucleotide sequence ID" value="NZ_CP162512.1"/>
</dbReference>
<name>A0AB39BMC7_9MICO</name>
<dbReference type="EMBL" id="CP162512">
    <property type="protein sequence ID" value="XDI07514.1"/>
    <property type="molecule type" value="Genomic_DNA"/>
</dbReference>
<proteinExistence type="predicted"/>
<dbReference type="AlphaFoldDB" id="A0AB39BMC7"/>
<feature type="signal peptide" evidence="1">
    <location>
        <begin position="1"/>
        <end position="33"/>
    </location>
</feature>
<feature type="chain" id="PRO_5044282618" evidence="1">
    <location>
        <begin position="34"/>
        <end position="127"/>
    </location>
</feature>
<gene>
    <name evidence="2" type="ORF">ABFY20_19935</name>
</gene>
<keyword evidence="1" id="KW-0732">Signal</keyword>
<protein>
    <submittedName>
        <fullName evidence="2">Uncharacterized protein</fullName>
    </submittedName>
</protein>
<keyword evidence="2" id="KW-0614">Plasmid</keyword>
<organism evidence="2">
    <name type="scientific">Herbiconiux sp. A18JL235</name>
    <dbReference type="NCBI Taxonomy" id="3152363"/>
    <lineage>
        <taxon>Bacteria</taxon>
        <taxon>Bacillati</taxon>
        <taxon>Actinomycetota</taxon>
        <taxon>Actinomycetes</taxon>
        <taxon>Micrococcales</taxon>
        <taxon>Microbacteriaceae</taxon>
        <taxon>Herbiconiux</taxon>
    </lineage>
</organism>
<evidence type="ECO:0000256" key="1">
    <source>
        <dbReference type="SAM" id="SignalP"/>
    </source>
</evidence>
<sequence>MQLSPRALARLLRVAFLALLICVAAVTTTVLHAASTNHDTDAAAAAIVVLDSNVTVHTPDDGGGVAECLGAAMICVAAIGSVVLVTAQARRASTAFGPPSRANAPPAAVTLRLPALSALQSAGPLRI</sequence>